<dbReference type="Proteomes" id="UP001055712">
    <property type="component" value="Unassembled WGS sequence"/>
</dbReference>
<accession>A0A9D4YXR4</accession>
<dbReference type="EMBL" id="SIDB01000005">
    <property type="protein sequence ID" value="KAI3432504.1"/>
    <property type="molecule type" value="Genomic_DNA"/>
</dbReference>
<evidence type="ECO:0000313" key="2">
    <source>
        <dbReference type="Proteomes" id="UP001055712"/>
    </source>
</evidence>
<comment type="caution">
    <text evidence="1">The sequence shown here is derived from an EMBL/GenBank/DDBJ whole genome shotgun (WGS) entry which is preliminary data.</text>
</comment>
<keyword evidence="2" id="KW-1185">Reference proteome</keyword>
<reference evidence="1" key="1">
    <citation type="journal article" date="2019" name="Plant J.">
        <title>Chlorella vulgaris genome assembly and annotation reveals the molecular basis for metabolic acclimation to high light conditions.</title>
        <authorList>
            <person name="Cecchin M."/>
            <person name="Marcolungo L."/>
            <person name="Rossato M."/>
            <person name="Girolomoni L."/>
            <person name="Cosentino E."/>
            <person name="Cuine S."/>
            <person name="Li-Beisson Y."/>
            <person name="Delledonne M."/>
            <person name="Ballottari M."/>
        </authorList>
    </citation>
    <scope>NUCLEOTIDE SEQUENCE</scope>
    <source>
        <strain evidence="1">211/11P</strain>
    </source>
</reference>
<gene>
    <name evidence="1" type="ORF">D9Q98_004053</name>
</gene>
<organism evidence="1 2">
    <name type="scientific">Chlorella vulgaris</name>
    <name type="common">Green alga</name>
    <dbReference type="NCBI Taxonomy" id="3077"/>
    <lineage>
        <taxon>Eukaryota</taxon>
        <taxon>Viridiplantae</taxon>
        <taxon>Chlorophyta</taxon>
        <taxon>core chlorophytes</taxon>
        <taxon>Trebouxiophyceae</taxon>
        <taxon>Chlorellales</taxon>
        <taxon>Chlorellaceae</taxon>
        <taxon>Chlorella clade</taxon>
        <taxon>Chlorella</taxon>
    </lineage>
</organism>
<evidence type="ECO:0000313" key="1">
    <source>
        <dbReference type="EMBL" id="KAI3432504.1"/>
    </source>
</evidence>
<dbReference type="AlphaFoldDB" id="A0A9D4YXR4"/>
<sequence length="96" mass="11255">MSAWSMTFKYPPWLSEAPYNNSLAARVALLKELCEFVWLPDLETVAEADRLDVIVRDTVTSNKHEFWREVERLWSEVEKRFTGGVAPEDVWDRHGE</sequence>
<reference evidence="1" key="2">
    <citation type="submission" date="2020-11" db="EMBL/GenBank/DDBJ databases">
        <authorList>
            <person name="Cecchin M."/>
            <person name="Marcolungo L."/>
            <person name="Rossato M."/>
            <person name="Girolomoni L."/>
            <person name="Cosentino E."/>
            <person name="Cuine S."/>
            <person name="Li-Beisson Y."/>
            <person name="Delledonne M."/>
            <person name="Ballottari M."/>
        </authorList>
    </citation>
    <scope>NUCLEOTIDE SEQUENCE</scope>
    <source>
        <strain evidence="1">211/11P</strain>
        <tissue evidence="1">Whole cell</tissue>
    </source>
</reference>
<protein>
    <submittedName>
        <fullName evidence="1">Uncharacterized protein</fullName>
    </submittedName>
</protein>
<name>A0A9D4YXR4_CHLVU</name>
<proteinExistence type="predicted"/>